<dbReference type="InterPro" id="IPR037050">
    <property type="entry name" value="DUF1254_sf"/>
</dbReference>
<gene>
    <name evidence="4" type="ORF">RGQ13_07725</name>
</gene>
<evidence type="ECO:0000259" key="3">
    <source>
        <dbReference type="Pfam" id="PF06863"/>
    </source>
</evidence>
<feature type="chain" id="PRO_5045780639" evidence="1">
    <location>
        <begin position="22"/>
        <end position="495"/>
    </location>
</feature>
<protein>
    <submittedName>
        <fullName evidence="4">DUF1214 domain-containing protein</fullName>
    </submittedName>
</protein>
<accession>A0ABY9TZ74</accession>
<evidence type="ECO:0000313" key="5">
    <source>
        <dbReference type="Proteomes" id="UP001258994"/>
    </source>
</evidence>
<dbReference type="Gene3D" id="2.60.120.600">
    <property type="entry name" value="Domain of unknown function DUF1214, C-terminal domain"/>
    <property type="match status" value="1"/>
</dbReference>
<sequence>MKKILLASLLTLSAAAMPAMAESFNDTNDILNRSAQIENLQYKIMVQRATQTAIHYMPAVTQTDFLKATRRNFEGGGYNDVVYVNKPFGSDKGFLTANDTTAYAWGTLTSKNGPIVIEVPAATDKLNYFGSVVSQWEVPITDVGYKGADKGKGGKYVFLPPGYDNKLGSKSDLEKKGYLVFETDTYLYGFSFRPSLTNGATDKDAGDYAQTIKMYNLADAANPPKTDYLDATNVAYDSLPYYNETFFQDVNEVIQENPIRTQDKAMASLLKDLGIVKGKKFAPTEQQKKAMNEGLLMAYAHMQSKFVEPDQTVSALWRDKDGKALSQWSFWNFGPQAQLGFPFIDENEVLVDKRAASYFYVTYLPKQLGGSTFYLTGLRDSNGEMLDGKATYKLNVPADTPAEDFWSAIVYSMETKNFVRNVDRVGLSSRNADEMIKNSDGSYDLYFGPKAPKGQEANWVPTGGEDYFLLFRLYRPTSKTFFKNWMLNDMVKISD</sequence>
<dbReference type="Gene3D" id="1.10.3360.10">
    <property type="entry name" value="VPA0735-like domain"/>
    <property type="match status" value="1"/>
</dbReference>
<feature type="domain" description="DUF1214" evidence="2">
    <location>
        <begin position="372"/>
        <end position="477"/>
    </location>
</feature>
<dbReference type="PANTHER" id="PTHR36509:SF3">
    <property type="entry name" value="SIGNAL PEPTIDE PROTEIN"/>
    <property type="match status" value="1"/>
</dbReference>
<organism evidence="4 5">
    <name type="scientific">Thalassotalea psychrophila</name>
    <dbReference type="NCBI Taxonomy" id="3065647"/>
    <lineage>
        <taxon>Bacteria</taxon>
        <taxon>Pseudomonadati</taxon>
        <taxon>Pseudomonadota</taxon>
        <taxon>Gammaproteobacteria</taxon>
        <taxon>Alteromonadales</taxon>
        <taxon>Colwelliaceae</taxon>
        <taxon>Thalassotalea</taxon>
    </lineage>
</organism>
<reference evidence="5" key="1">
    <citation type="submission" date="2023-09" db="EMBL/GenBank/DDBJ databases">
        <authorList>
            <person name="Li S."/>
            <person name="Li X."/>
            <person name="Zhang C."/>
            <person name="Zhao Z."/>
        </authorList>
    </citation>
    <scope>NUCLEOTIDE SEQUENCE [LARGE SCALE GENOMIC DNA]</scope>
    <source>
        <strain evidence="5">SQ149</strain>
    </source>
</reference>
<dbReference type="Gene3D" id="2.60.40.1610">
    <property type="entry name" value="Domain of unknown function DUF1254"/>
    <property type="match status" value="1"/>
</dbReference>
<dbReference type="InterPro" id="IPR010679">
    <property type="entry name" value="DUF1254"/>
</dbReference>
<evidence type="ECO:0000259" key="2">
    <source>
        <dbReference type="Pfam" id="PF06742"/>
    </source>
</evidence>
<dbReference type="Proteomes" id="UP001258994">
    <property type="component" value="Chromosome"/>
</dbReference>
<evidence type="ECO:0000313" key="4">
    <source>
        <dbReference type="EMBL" id="WNC73870.1"/>
    </source>
</evidence>
<keyword evidence="5" id="KW-1185">Reference proteome</keyword>
<evidence type="ECO:0000256" key="1">
    <source>
        <dbReference type="SAM" id="SignalP"/>
    </source>
</evidence>
<feature type="domain" description="DUF1254" evidence="3">
    <location>
        <begin position="79"/>
        <end position="214"/>
    </location>
</feature>
<dbReference type="EMBL" id="CP134145">
    <property type="protein sequence ID" value="WNC73870.1"/>
    <property type="molecule type" value="Genomic_DNA"/>
</dbReference>
<dbReference type="RefSeq" id="WP_348392980.1">
    <property type="nucleotide sequence ID" value="NZ_CP134145.1"/>
</dbReference>
<dbReference type="SUPFAM" id="SSF160935">
    <property type="entry name" value="VPA0735-like"/>
    <property type="match status" value="1"/>
</dbReference>
<name>A0ABY9TZ74_9GAMM</name>
<keyword evidence="1" id="KW-0732">Signal</keyword>
<proteinExistence type="predicted"/>
<dbReference type="InterPro" id="IPR037049">
    <property type="entry name" value="DUF1214_C_sf"/>
</dbReference>
<dbReference type="Pfam" id="PF06742">
    <property type="entry name" value="DUF1214"/>
    <property type="match status" value="1"/>
</dbReference>
<dbReference type="Pfam" id="PF06863">
    <property type="entry name" value="DUF1254"/>
    <property type="match status" value="1"/>
</dbReference>
<dbReference type="PANTHER" id="PTHR36509">
    <property type="entry name" value="BLL3101 PROTEIN"/>
    <property type="match status" value="1"/>
</dbReference>
<feature type="signal peptide" evidence="1">
    <location>
        <begin position="1"/>
        <end position="21"/>
    </location>
</feature>
<dbReference type="InterPro" id="IPR010621">
    <property type="entry name" value="DUF1214"/>
</dbReference>